<evidence type="ECO:0000256" key="3">
    <source>
        <dbReference type="ARBA" id="ARBA00004496"/>
    </source>
</evidence>
<evidence type="ECO:0000313" key="20">
    <source>
        <dbReference type="EMBL" id="KAE8154567.1"/>
    </source>
</evidence>
<dbReference type="OrthoDB" id="5212574at2759"/>
<comment type="pathway">
    <text evidence="4 17">Cofactor biosynthesis; tetrahydrofolylpolyglutamate biosynthesis.</text>
</comment>
<feature type="binding site" evidence="18">
    <location>
        <position position="316"/>
    </location>
    <ligand>
        <name>ATP</name>
        <dbReference type="ChEBI" id="CHEBI:30616"/>
    </ligand>
</feature>
<evidence type="ECO:0000256" key="2">
    <source>
        <dbReference type="ARBA" id="ARBA00004305"/>
    </source>
</evidence>
<dbReference type="AlphaFoldDB" id="A0A5N6U7F3"/>
<name>A0A5N6U7F3_ASPAV</name>
<comment type="catalytic activity">
    <reaction evidence="16 17">
        <text>(6S)-5,6,7,8-tetrahydrofolyl-(gamma-L-Glu)(n) + L-glutamate + ATP = (6S)-5,6,7,8-tetrahydrofolyl-(gamma-L-Glu)(n+1) + ADP + phosphate + H(+)</text>
        <dbReference type="Rhea" id="RHEA:10580"/>
        <dbReference type="Rhea" id="RHEA-COMP:14738"/>
        <dbReference type="Rhea" id="RHEA-COMP:14740"/>
        <dbReference type="ChEBI" id="CHEBI:15378"/>
        <dbReference type="ChEBI" id="CHEBI:29985"/>
        <dbReference type="ChEBI" id="CHEBI:30616"/>
        <dbReference type="ChEBI" id="CHEBI:43474"/>
        <dbReference type="ChEBI" id="CHEBI:141005"/>
        <dbReference type="ChEBI" id="CHEBI:456216"/>
        <dbReference type="EC" id="6.3.2.17"/>
    </reaction>
</comment>
<dbReference type="EMBL" id="ML742028">
    <property type="protein sequence ID" value="KAE8154567.1"/>
    <property type="molecule type" value="Genomic_DNA"/>
</dbReference>
<gene>
    <name evidence="20" type="ORF">BDV25DRAFT_171789</name>
</gene>
<evidence type="ECO:0000256" key="6">
    <source>
        <dbReference type="ARBA" id="ARBA00022490"/>
    </source>
</evidence>
<evidence type="ECO:0000256" key="9">
    <source>
        <dbReference type="ARBA" id="ARBA00022723"/>
    </source>
</evidence>
<dbReference type="Proteomes" id="UP000325780">
    <property type="component" value="Unassembled WGS sequence"/>
</dbReference>
<keyword evidence="9 19" id="KW-0479">Metal-binding</keyword>
<evidence type="ECO:0000256" key="1">
    <source>
        <dbReference type="ARBA" id="ARBA00004273"/>
    </source>
</evidence>
<evidence type="ECO:0000313" key="21">
    <source>
        <dbReference type="Proteomes" id="UP000325780"/>
    </source>
</evidence>
<evidence type="ECO:0000256" key="10">
    <source>
        <dbReference type="ARBA" id="ARBA00022741"/>
    </source>
</evidence>
<dbReference type="PROSITE" id="PS01011">
    <property type="entry name" value="FOLYLPOLYGLU_SYNT_1"/>
    <property type="match status" value="1"/>
</dbReference>
<evidence type="ECO:0000256" key="4">
    <source>
        <dbReference type="ARBA" id="ARBA00005150"/>
    </source>
</evidence>
<feature type="binding site" evidence="19">
    <location>
        <position position="176"/>
    </location>
    <ligand>
        <name>Mg(2+)</name>
        <dbReference type="ChEBI" id="CHEBI:18420"/>
        <label>1</label>
    </ligand>
</feature>
<dbReference type="InterPro" id="IPR001645">
    <property type="entry name" value="Folylpolyglutamate_synth"/>
</dbReference>
<dbReference type="GO" id="GO:0005524">
    <property type="term" value="F:ATP binding"/>
    <property type="evidence" value="ECO:0007669"/>
    <property type="project" value="UniProtKB-KW"/>
</dbReference>
<dbReference type="GO" id="GO:0005743">
    <property type="term" value="C:mitochondrial inner membrane"/>
    <property type="evidence" value="ECO:0007669"/>
    <property type="project" value="UniProtKB-SubCell"/>
</dbReference>
<keyword evidence="12 18" id="KW-0067">ATP-binding</keyword>
<sequence length="480" mass="53208">MKPTYENAIKLLESRMRKARPENRATFSRPDPVTATATQGLKGLPSLVGMKEWLQLLGHSDNAVNNLNIIHVTGTKGKGSTCALTRSILHAHGLRTGFPKRVGLYTSPHLLYVRERIQINDQPISEDRFTRYFYEVWDRLFGQGVENVRQPRYLQFLALLAFHTFIREEVDAAIFEVHHGGEYDATNVISRPVATGVVSLGLDHVDQLGPAIENVAWHKSGIFKSGAPAFSVPQDAGPAEVMRSRAEERGTSLTFVESDESVPRVETGILGVPVQRLNCSLALGLSRALLRQKAPDQRITPEDIARAVDSVSWPGRFEVISKGKSQWFLDGAHNTLSLGQAAQWFASNVRATGQHIPRVLIFSHISDARDGVSLMECLAKALHENDMKPEHVIFTTYQETEEGSVRFDKIMKPPLMAFPGLCETYSSLWAKFDPEASVSMEPTIEKALQRARNIGEQNGAHIFVTGSLYLVGGALAFLRS</sequence>
<evidence type="ECO:0000256" key="11">
    <source>
        <dbReference type="ARBA" id="ARBA00022792"/>
    </source>
</evidence>
<dbReference type="PANTHER" id="PTHR11136">
    <property type="entry name" value="FOLYLPOLYGLUTAMATE SYNTHASE-RELATED"/>
    <property type="match status" value="1"/>
</dbReference>
<keyword evidence="14" id="KW-0496">Mitochondrion</keyword>
<evidence type="ECO:0000256" key="5">
    <source>
        <dbReference type="ARBA" id="ARBA00008276"/>
    </source>
</evidence>
<evidence type="ECO:0000256" key="8">
    <source>
        <dbReference type="ARBA" id="ARBA00022598"/>
    </source>
</evidence>
<dbReference type="InterPro" id="IPR036565">
    <property type="entry name" value="Mur-like_cat_sf"/>
</dbReference>
<dbReference type="UniPathway" id="UPA00850"/>
<dbReference type="PANTHER" id="PTHR11136:SF5">
    <property type="entry name" value="FOLYLPOLYGLUTAMATE SYNTHASE, MITOCHONDRIAL"/>
    <property type="match status" value="1"/>
</dbReference>
<feature type="binding site" evidence="18">
    <location>
        <position position="330"/>
    </location>
    <ligand>
        <name>ATP</name>
        <dbReference type="ChEBI" id="CHEBI:30616"/>
    </ligand>
</feature>
<keyword evidence="13 19" id="KW-0460">Magnesium</keyword>
<dbReference type="NCBIfam" id="TIGR01499">
    <property type="entry name" value="folC"/>
    <property type="match status" value="1"/>
</dbReference>
<keyword evidence="21" id="KW-1185">Reference proteome</keyword>
<keyword evidence="7 17" id="KW-0554">One-carbon metabolism</keyword>
<keyword evidence="11" id="KW-0999">Mitochondrion inner membrane</keyword>
<dbReference type="SUPFAM" id="SSF53244">
    <property type="entry name" value="MurD-like peptide ligases, peptide-binding domain"/>
    <property type="match status" value="1"/>
</dbReference>
<protein>
    <recommendedName>
        <fullName evidence="17">Folylpolyglutamate synthase</fullName>
        <ecNumber evidence="17">6.3.2.17</ecNumber>
    </recommendedName>
    <alternativeName>
        <fullName evidence="17">Folylpoly-gamma-glutamate synthetase</fullName>
    </alternativeName>
    <alternativeName>
        <fullName evidence="17">Tetrahydrofolylpolyglutamate synthase</fullName>
    </alternativeName>
</protein>
<evidence type="ECO:0000256" key="12">
    <source>
        <dbReference type="ARBA" id="ARBA00022840"/>
    </source>
</evidence>
<evidence type="ECO:0000256" key="15">
    <source>
        <dbReference type="ARBA" id="ARBA00023136"/>
    </source>
</evidence>
<dbReference type="EC" id="6.3.2.17" evidence="17"/>
<keyword evidence="10 18" id="KW-0547">Nucleotide-binding</keyword>
<dbReference type="InterPro" id="IPR036615">
    <property type="entry name" value="Mur_ligase_C_dom_sf"/>
</dbReference>
<dbReference type="InterPro" id="IPR023600">
    <property type="entry name" value="Folylpolyglutamate_synth_euk"/>
</dbReference>
<feature type="binding site" evidence="19">
    <location>
        <position position="107"/>
    </location>
    <ligand>
        <name>Mg(2+)</name>
        <dbReference type="ChEBI" id="CHEBI:18420"/>
        <label>1</label>
    </ligand>
</feature>
<keyword evidence="15" id="KW-0472">Membrane</keyword>
<dbReference type="Gene3D" id="3.40.1190.10">
    <property type="entry name" value="Mur-like, catalytic domain"/>
    <property type="match status" value="1"/>
</dbReference>
<evidence type="ECO:0000256" key="16">
    <source>
        <dbReference type="ARBA" id="ARBA00047493"/>
    </source>
</evidence>
<evidence type="ECO:0000256" key="19">
    <source>
        <dbReference type="PIRSR" id="PIRSR038895-2"/>
    </source>
</evidence>
<evidence type="ECO:0000256" key="18">
    <source>
        <dbReference type="PIRSR" id="PIRSR038895-1"/>
    </source>
</evidence>
<keyword evidence="6" id="KW-0963">Cytoplasm</keyword>
<evidence type="ECO:0000256" key="7">
    <source>
        <dbReference type="ARBA" id="ARBA00022563"/>
    </source>
</evidence>
<accession>A0A5N6U7F3</accession>
<feature type="binding site" evidence="19">
    <location>
        <position position="204"/>
    </location>
    <ligand>
        <name>Mg(2+)</name>
        <dbReference type="ChEBI" id="CHEBI:18420"/>
        <label>1</label>
    </ligand>
</feature>
<evidence type="ECO:0000256" key="13">
    <source>
        <dbReference type="ARBA" id="ARBA00022842"/>
    </source>
</evidence>
<dbReference type="GO" id="GO:0004326">
    <property type="term" value="F:tetrahydrofolylpolyglutamate synthase activity"/>
    <property type="evidence" value="ECO:0007669"/>
    <property type="project" value="UniProtKB-EC"/>
</dbReference>
<reference evidence="20 21" key="1">
    <citation type="submission" date="2019-04" db="EMBL/GenBank/DDBJ databases">
        <title>Friends and foes A comparative genomics study of 23 Aspergillus species from section Flavi.</title>
        <authorList>
            <consortium name="DOE Joint Genome Institute"/>
            <person name="Kjaerbolling I."/>
            <person name="Vesth T."/>
            <person name="Frisvad J.C."/>
            <person name="Nybo J.L."/>
            <person name="Theobald S."/>
            <person name="Kildgaard S."/>
            <person name="Isbrandt T."/>
            <person name="Kuo A."/>
            <person name="Sato A."/>
            <person name="Lyhne E.K."/>
            <person name="Kogle M.E."/>
            <person name="Wiebenga A."/>
            <person name="Kun R.S."/>
            <person name="Lubbers R.J."/>
            <person name="Makela M.R."/>
            <person name="Barry K."/>
            <person name="Chovatia M."/>
            <person name="Clum A."/>
            <person name="Daum C."/>
            <person name="Haridas S."/>
            <person name="He G."/>
            <person name="LaButti K."/>
            <person name="Lipzen A."/>
            <person name="Mondo S."/>
            <person name="Riley R."/>
            <person name="Salamov A."/>
            <person name="Simmons B.A."/>
            <person name="Magnuson J.K."/>
            <person name="Henrissat B."/>
            <person name="Mortensen U.H."/>
            <person name="Larsen T.O."/>
            <person name="Devries R.P."/>
            <person name="Grigoriev I.V."/>
            <person name="Machida M."/>
            <person name="Baker S.E."/>
            <person name="Andersen M.R."/>
        </authorList>
    </citation>
    <scope>NUCLEOTIDE SEQUENCE [LARGE SCALE GENOMIC DNA]</scope>
    <source>
        <strain evidence="20 21">IBT 18842</strain>
    </source>
</reference>
<comment type="similarity">
    <text evidence="5 17">Belongs to the folylpolyglutamate synthase family.</text>
</comment>
<dbReference type="GO" id="GO:0006730">
    <property type="term" value="P:one-carbon metabolic process"/>
    <property type="evidence" value="ECO:0007669"/>
    <property type="project" value="UniProtKB-KW"/>
</dbReference>
<dbReference type="GO" id="GO:0046872">
    <property type="term" value="F:metal ion binding"/>
    <property type="evidence" value="ECO:0007669"/>
    <property type="project" value="UniProtKB-KW"/>
</dbReference>
<dbReference type="Gene3D" id="3.90.190.20">
    <property type="entry name" value="Mur ligase, C-terminal domain"/>
    <property type="match status" value="1"/>
</dbReference>
<dbReference type="InterPro" id="IPR018109">
    <property type="entry name" value="Folylpolyglutamate_synth_CS"/>
</dbReference>
<dbReference type="GO" id="GO:0005829">
    <property type="term" value="C:cytosol"/>
    <property type="evidence" value="ECO:0007669"/>
    <property type="project" value="TreeGrafter"/>
</dbReference>
<dbReference type="PIRSF" id="PIRSF038895">
    <property type="entry name" value="FPGS"/>
    <property type="match status" value="1"/>
</dbReference>
<evidence type="ECO:0000256" key="17">
    <source>
        <dbReference type="PIRNR" id="PIRNR038895"/>
    </source>
</evidence>
<dbReference type="SUPFAM" id="SSF53623">
    <property type="entry name" value="MurD-like peptide ligases, catalytic domain"/>
    <property type="match status" value="1"/>
</dbReference>
<proteinExistence type="inferred from homology"/>
<comment type="function">
    <text evidence="17">Catalyzes conversion of folates to polyglutamate derivatives allowing concentration of folate compounds in the cell and the intracellular retention of these cofactors, which are important substrates for most of the folate-dependent enzymes that are involved in one-carbon transfer reactions involved in purine, pyrimidine and amino acid synthesis.</text>
</comment>
<comment type="subcellular location">
    <subcellularLocation>
        <location evidence="3">Cytoplasm</location>
    </subcellularLocation>
    <subcellularLocation>
        <location evidence="1">Mitochondrion inner membrane</location>
    </subcellularLocation>
    <subcellularLocation>
        <location evidence="2">Mitochondrion matrix</location>
    </subcellularLocation>
</comment>
<dbReference type="GO" id="GO:0005759">
    <property type="term" value="C:mitochondrial matrix"/>
    <property type="evidence" value="ECO:0007669"/>
    <property type="project" value="UniProtKB-SubCell"/>
</dbReference>
<evidence type="ECO:0000256" key="14">
    <source>
        <dbReference type="ARBA" id="ARBA00023128"/>
    </source>
</evidence>
<comment type="cofactor">
    <cofactor evidence="17">
        <name>a monovalent cation</name>
        <dbReference type="ChEBI" id="CHEBI:60242"/>
    </cofactor>
    <text evidence="17">A monovalent cation.</text>
</comment>
<organism evidence="20 21">
    <name type="scientific">Aspergillus avenaceus</name>
    <dbReference type="NCBI Taxonomy" id="36643"/>
    <lineage>
        <taxon>Eukaryota</taxon>
        <taxon>Fungi</taxon>
        <taxon>Dikarya</taxon>
        <taxon>Ascomycota</taxon>
        <taxon>Pezizomycotina</taxon>
        <taxon>Eurotiomycetes</taxon>
        <taxon>Eurotiomycetidae</taxon>
        <taxon>Eurotiales</taxon>
        <taxon>Aspergillaceae</taxon>
        <taxon>Aspergillus</taxon>
        <taxon>Aspergillus subgen. Circumdati</taxon>
    </lineage>
</organism>
<keyword evidence="8 17" id="KW-0436">Ligase</keyword>